<dbReference type="EMBL" id="JAHUZD010000017">
    <property type="protein sequence ID" value="KAI3407082.2"/>
    <property type="molecule type" value="Genomic_DNA"/>
</dbReference>
<evidence type="ECO:0000256" key="1">
    <source>
        <dbReference type="SAM" id="MobiDB-lite"/>
    </source>
</evidence>
<dbReference type="GeneID" id="73377686"/>
<evidence type="ECO:0000313" key="3">
    <source>
        <dbReference type="Proteomes" id="UP001202479"/>
    </source>
</evidence>
<proteinExistence type="predicted"/>
<sequence>MLEEEELTIEEIDYDIDDEPILNAHHHLHQQQRERERERGQEQVQVQEQEQQRFCTRYTPKQPRTNENHLYRICLPPDNNITNQITNELFQVTSNLRTKQPQQQRNNSLFYNNVWKIAQGFDINNKLEETDYELDDVTRTKVFQKRFKKPINDINPELGAYFSLDSENKENPPKPYKVTKKKTKQRSIPLIETNNLQKRNPNNKKKLIATTTTTTTTTITPLSSPQRICQPKHQFITPTKPSLNKAEKKIFLIESSTGLVADATRFATELNGSNSSELLYPENENEVIQIPTNRDNGDKTAIIRMYNIKASEKNTIEHKHNGFYSENELQTYQLKQQREQADQQVISISQESSSNNDGVQILSQSSIDNLKNTGKKSVRWAPKLEW</sequence>
<protein>
    <submittedName>
        <fullName evidence="2">Uncharacterized protein</fullName>
    </submittedName>
</protein>
<dbReference type="Proteomes" id="UP001202479">
    <property type="component" value="Unassembled WGS sequence"/>
</dbReference>
<feature type="region of interest" description="Disordered" evidence="1">
    <location>
        <begin position="164"/>
        <end position="186"/>
    </location>
</feature>
<name>A0AAI9T262_9ASCO</name>
<gene>
    <name evidence="2" type="ORF">KGF56_000069</name>
</gene>
<accession>A0AAI9T262</accession>
<reference evidence="2" key="1">
    <citation type="journal article" date="2022" name="DNA Res.">
        <title>Genome analysis of five recently described species of the CUG-Ser clade uncovers Candida theae as a new hybrid lineage with pathogenic potential in the Candida parapsilosis species complex.</title>
        <authorList>
            <person name="Mixao V."/>
            <person name="Del Olmo V."/>
            <person name="Hegedusova E."/>
            <person name="Saus E."/>
            <person name="Pryszcz L."/>
            <person name="Cillingova A."/>
            <person name="Nosek J."/>
            <person name="Gabaldon T."/>
        </authorList>
    </citation>
    <scope>NUCLEOTIDE SEQUENCE</scope>
    <source>
        <strain evidence="2">CBS 10844</strain>
    </source>
</reference>
<organism evidence="2 3">
    <name type="scientific">Candida oxycetoniae</name>
    <dbReference type="NCBI Taxonomy" id="497107"/>
    <lineage>
        <taxon>Eukaryota</taxon>
        <taxon>Fungi</taxon>
        <taxon>Dikarya</taxon>
        <taxon>Ascomycota</taxon>
        <taxon>Saccharomycotina</taxon>
        <taxon>Pichiomycetes</taxon>
        <taxon>Debaryomycetaceae</taxon>
        <taxon>Candida/Lodderomyces clade</taxon>
        <taxon>Candida</taxon>
    </lineage>
</organism>
<dbReference type="AlphaFoldDB" id="A0AAI9T262"/>
<evidence type="ECO:0000313" key="2">
    <source>
        <dbReference type="EMBL" id="KAI3407082.2"/>
    </source>
</evidence>
<keyword evidence="3" id="KW-1185">Reference proteome</keyword>
<dbReference type="RefSeq" id="XP_049182827.1">
    <property type="nucleotide sequence ID" value="XM_049326626.1"/>
</dbReference>
<comment type="caution">
    <text evidence="2">The sequence shown here is derived from an EMBL/GenBank/DDBJ whole genome shotgun (WGS) entry which is preliminary data.</text>
</comment>